<evidence type="ECO:0000256" key="3">
    <source>
        <dbReference type="SAM" id="SignalP"/>
    </source>
</evidence>
<gene>
    <name evidence="6" type="ORF">L2716_01000</name>
</gene>
<evidence type="ECO:0000313" key="7">
    <source>
        <dbReference type="Proteomes" id="UP001649381"/>
    </source>
</evidence>
<dbReference type="CDD" id="cd22786">
    <property type="entry name" value="DPBB_YuiC-like"/>
    <property type="match status" value="1"/>
</dbReference>
<sequence length="295" mass="31939">MFKKLALTVAIAGTAALAPTATQAAELDKPLKKNMWDEDVHTIQKDLKELGFFNYDKSTGYFGSITHTGVKNFQKDYDLKPTGTVDQETADVLEEATEMIERGDRGKAVQHLQKHLAEMKLYNYKVDGIFGPITEKAVENFQNKNSLQVDGIAGPETKAALFNLNEAAKKAEPVKEEAESTEATTTSEPEEAEASAADEEKTMTMQATAYTADCNGCSGVTATGIDLNKNPDQKVIAVDPNVIPLGTEVYVEGYGRAVAGDTGGAINGNKIDLYMQSQDKAEQFGVQQVEVTILD</sequence>
<feature type="signal peptide" evidence="3">
    <location>
        <begin position="1"/>
        <end position="24"/>
    </location>
</feature>
<keyword evidence="1 3" id="KW-0732">Signal</keyword>
<evidence type="ECO:0000256" key="1">
    <source>
        <dbReference type="ARBA" id="ARBA00022729"/>
    </source>
</evidence>
<feature type="domain" description="Peptidoglycan binding-like" evidence="4">
    <location>
        <begin position="105"/>
        <end position="161"/>
    </location>
</feature>
<dbReference type="EMBL" id="JAKIJS010000001">
    <property type="protein sequence ID" value="MCF6136286.1"/>
    <property type="molecule type" value="Genomic_DNA"/>
</dbReference>
<dbReference type="Pfam" id="PF06725">
    <property type="entry name" value="3D"/>
    <property type="match status" value="1"/>
</dbReference>
<dbReference type="InterPro" id="IPR010611">
    <property type="entry name" value="3D_dom"/>
</dbReference>
<dbReference type="SUPFAM" id="SSF50685">
    <property type="entry name" value="Barwin-like endoglucanases"/>
    <property type="match status" value="1"/>
</dbReference>
<protein>
    <submittedName>
        <fullName evidence="6">Peptidoglycan-binding protein</fullName>
    </submittedName>
</protein>
<proteinExistence type="predicted"/>
<feature type="compositionally biased region" description="Basic and acidic residues" evidence="2">
    <location>
        <begin position="169"/>
        <end position="178"/>
    </location>
</feature>
<feature type="domain" description="3D" evidence="5">
    <location>
        <begin position="234"/>
        <end position="294"/>
    </location>
</feature>
<dbReference type="PANTHER" id="PTHR39160">
    <property type="entry name" value="CELL WALL-BINDING PROTEIN YOCH"/>
    <property type="match status" value="1"/>
</dbReference>
<feature type="domain" description="Peptidoglycan binding-like" evidence="4">
    <location>
        <begin position="38"/>
        <end position="93"/>
    </location>
</feature>
<evidence type="ECO:0000313" key="6">
    <source>
        <dbReference type="EMBL" id="MCF6136286.1"/>
    </source>
</evidence>
<dbReference type="InterPro" id="IPR036908">
    <property type="entry name" value="RlpA-like_sf"/>
</dbReference>
<dbReference type="InterPro" id="IPR036365">
    <property type="entry name" value="PGBD-like_sf"/>
</dbReference>
<feature type="region of interest" description="Disordered" evidence="2">
    <location>
        <begin position="169"/>
        <end position="200"/>
    </location>
</feature>
<keyword evidence="7" id="KW-1185">Reference proteome</keyword>
<dbReference type="Pfam" id="PF01471">
    <property type="entry name" value="PG_binding_1"/>
    <property type="match status" value="2"/>
</dbReference>
<accession>A0ABS9GX32</accession>
<dbReference type="Proteomes" id="UP001649381">
    <property type="component" value="Unassembled WGS sequence"/>
</dbReference>
<evidence type="ECO:0000259" key="4">
    <source>
        <dbReference type="Pfam" id="PF01471"/>
    </source>
</evidence>
<evidence type="ECO:0000259" key="5">
    <source>
        <dbReference type="Pfam" id="PF06725"/>
    </source>
</evidence>
<dbReference type="RefSeq" id="WP_236330715.1">
    <property type="nucleotide sequence ID" value="NZ_JAKIJS010000001.1"/>
</dbReference>
<reference evidence="6 7" key="1">
    <citation type="submission" date="2022-01" db="EMBL/GenBank/DDBJ databases">
        <title>Alkalihalobacillus sp. EGI L200015, a novel bacterium isolated from a salt lake sediment.</title>
        <authorList>
            <person name="Gao L."/>
            <person name="Fang B.-Z."/>
            <person name="Li W.-J."/>
        </authorList>
    </citation>
    <scope>NUCLEOTIDE SEQUENCE [LARGE SCALE GENOMIC DNA]</scope>
    <source>
        <strain evidence="6 7">KCTC 12718</strain>
    </source>
</reference>
<dbReference type="PANTHER" id="PTHR39160:SF6">
    <property type="entry name" value="CELL WALL-BINDING PROTEIN YOCH"/>
    <property type="match status" value="1"/>
</dbReference>
<organism evidence="6 7">
    <name type="scientific">Pseudalkalibacillus berkeleyi</name>
    <dbReference type="NCBI Taxonomy" id="1069813"/>
    <lineage>
        <taxon>Bacteria</taxon>
        <taxon>Bacillati</taxon>
        <taxon>Bacillota</taxon>
        <taxon>Bacilli</taxon>
        <taxon>Bacillales</taxon>
        <taxon>Fictibacillaceae</taxon>
        <taxon>Pseudalkalibacillus</taxon>
    </lineage>
</organism>
<evidence type="ECO:0000256" key="2">
    <source>
        <dbReference type="SAM" id="MobiDB-lite"/>
    </source>
</evidence>
<feature type="compositionally biased region" description="Acidic residues" evidence="2">
    <location>
        <begin position="188"/>
        <end position="197"/>
    </location>
</feature>
<dbReference type="InterPro" id="IPR051933">
    <property type="entry name" value="Resuscitation_pf_RpfB"/>
</dbReference>
<dbReference type="InterPro" id="IPR002477">
    <property type="entry name" value="Peptidoglycan-bd-like"/>
</dbReference>
<name>A0ABS9GX32_9BACL</name>
<dbReference type="Gene3D" id="1.10.101.10">
    <property type="entry name" value="PGBD-like superfamily/PGBD"/>
    <property type="match status" value="2"/>
</dbReference>
<dbReference type="SUPFAM" id="SSF47090">
    <property type="entry name" value="PGBD-like"/>
    <property type="match status" value="2"/>
</dbReference>
<feature type="chain" id="PRO_5047370764" evidence="3">
    <location>
        <begin position="25"/>
        <end position="295"/>
    </location>
</feature>
<dbReference type="InterPro" id="IPR036366">
    <property type="entry name" value="PGBDSf"/>
</dbReference>
<comment type="caution">
    <text evidence="6">The sequence shown here is derived from an EMBL/GenBank/DDBJ whole genome shotgun (WGS) entry which is preliminary data.</text>
</comment>